<gene>
    <name evidence="2" type="ORF">B296_00048996</name>
</gene>
<evidence type="ECO:0000313" key="3">
    <source>
        <dbReference type="Proteomes" id="UP000287651"/>
    </source>
</evidence>
<proteinExistence type="predicted"/>
<feature type="compositionally biased region" description="Basic and acidic residues" evidence="1">
    <location>
        <begin position="246"/>
        <end position="260"/>
    </location>
</feature>
<protein>
    <submittedName>
        <fullName evidence="2">Uncharacterized protein</fullName>
    </submittedName>
</protein>
<feature type="compositionally biased region" description="Low complexity" evidence="1">
    <location>
        <begin position="85"/>
        <end position="102"/>
    </location>
</feature>
<evidence type="ECO:0000256" key="1">
    <source>
        <dbReference type="SAM" id="MobiDB-lite"/>
    </source>
</evidence>
<feature type="non-terminal residue" evidence="2">
    <location>
        <position position="289"/>
    </location>
</feature>
<feature type="compositionally biased region" description="Polar residues" evidence="1">
    <location>
        <begin position="103"/>
        <end position="116"/>
    </location>
</feature>
<dbReference type="EMBL" id="AMZH03028301">
    <property type="protein sequence ID" value="RRT33770.1"/>
    <property type="molecule type" value="Genomic_DNA"/>
</dbReference>
<dbReference type="Proteomes" id="UP000287651">
    <property type="component" value="Unassembled WGS sequence"/>
</dbReference>
<feature type="region of interest" description="Disordered" evidence="1">
    <location>
        <begin position="28"/>
        <end position="54"/>
    </location>
</feature>
<comment type="caution">
    <text evidence="2">The sequence shown here is derived from an EMBL/GenBank/DDBJ whole genome shotgun (WGS) entry which is preliminary data.</text>
</comment>
<accession>A0A426X2V1</accession>
<organism evidence="2 3">
    <name type="scientific">Ensete ventricosum</name>
    <name type="common">Abyssinian banana</name>
    <name type="synonym">Musa ensete</name>
    <dbReference type="NCBI Taxonomy" id="4639"/>
    <lineage>
        <taxon>Eukaryota</taxon>
        <taxon>Viridiplantae</taxon>
        <taxon>Streptophyta</taxon>
        <taxon>Embryophyta</taxon>
        <taxon>Tracheophyta</taxon>
        <taxon>Spermatophyta</taxon>
        <taxon>Magnoliopsida</taxon>
        <taxon>Liliopsida</taxon>
        <taxon>Zingiberales</taxon>
        <taxon>Musaceae</taxon>
        <taxon>Ensete</taxon>
    </lineage>
</organism>
<feature type="region of interest" description="Disordered" evidence="1">
    <location>
        <begin position="77"/>
        <end position="116"/>
    </location>
</feature>
<reference evidence="2 3" key="1">
    <citation type="journal article" date="2014" name="Agronomy (Basel)">
        <title>A Draft Genome Sequence for Ensete ventricosum, the Drought-Tolerant Tree Against Hunger.</title>
        <authorList>
            <person name="Harrison J."/>
            <person name="Moore K.A."/>
            <person name="Paszkiewicz K."/>
            <person name="Jones T."/>
            <person name="Grant M."/>
            <person name="Ambacheew D."/>
            <person name="Muzemil S."/>
            <person name="Studholme D.J."/>
        </authorList>
    </citation>
    <scope>NUCLEOTIDE SEQUENCE [LARGE SCALE GENOMIC DNA]</scope>
</reference>
<feature type="region of interest" description="Disordered" evidence="1">
    <location>
        <begin position="236"/>
        <end position="289"/>
    </location>
</feature>
<evidence type="ECO:0000313" key="2">
    <source>
        <dbReference type="EMBL" id="RRT33770.1"/>
    </source>
</evidence>
<dbReference type="AlphaFoldDB" id="A0A426X2V1"/>
<sequence length="289" mass="31150">MVERYDAHTGLNQQCLLNRHGGETHLLGPSTSGYGANHRPIPTPAHAFDSSLIDPHNDTLAKGVTSSLELGAPLEAEPPQRQVTEARAASPTPTPARSQSRSCNPVQTRPNFDALSSDTADSLREQVRQVHQRLDEVQKEVLKSRGEIGESSKGSSPFTLEIQGKPLPATFRLPTLESYDGSGDPTEHTTAFRAQMALYDTSKKFQTSIHPDVLDGTEIVEVLLVADRATARNPTEDVATGALVHGRRDFGGRQAGRDEAPPGGAAPRTPPPPPKRREDKSGMLPARPT</sequence>
<name>A0A426X2V1_ENSVE</name>